<keyword evidence="3" id="KW-1185">Reference proteome</keyword>
<protein>
    <submittedName>
        <fullName evidence="2">Uncharacterized protein</fullName>
    </submittedName>
</protein>
<organism evidence="2 3">
    <name type="scientific">Herbiconiux oxytropis</name>
    <dbReference type="NCBI Taxonomy" id="2970915"/>
    <lineage>
        <taxon>Bacteria</taxon>
        <taxon>Bacillati</taxon>
        <taxon>Actinomycetota</taxon>
        <taxon>Actinomycetes</taxon>
        <taxon>Micrococcales</taxon>
        <taxon>Microbacteriaceae</taxon>
        <taxon>Herbiconiux</taxon>
    </lineage>
</organism>
<dbReference type="AlphaFoldDB" id="A0AA41XHB8"/>
<reference evidence="2" key="1">
    <citation type="submission" date="2022-08" db="EMBL/GenBank/DDBJ databases">
        <authorList>
            <person name="Deng Y."/>
            <person name="Han X.-F."/>
            <person name="Zhang Y.-Q."/>
        </authorList>
    </citation>
    <scope>NUCLEOTIDE SEQUENCE</scope>
    <source>
        <strain evidence="2">CPCC 203407</strain>
    </source>
</reference>
<dbReference type="EMBL" id="JANLCK010000002">
    <property type="protein sequence ID" value="MCS5724946.1"/>
    <property type="molecule type" value="Genomic_DNA"/>
</dbReference>
<proteinExistence type="predicted"/>
<feature type="signal peptide" evidence="1">
    <location>
        <begin position="1"/>
        <end position="29"/>
    </location>
</feature>
<feature type="chain" id="PRO_5041407412" evidence="1">
    <location>
        <begin position="30"/>
        <end position="159"/>
    </location>
</feature>
<name>A0AA41XHB8_9MICO</name>
<sequence>MRALAQGAFVLGTLGGLLMSIAAGSPAHATGGIEPFPVTVVDPFSHAPQVAEQPDGAGVWQPVVGTVCLDKPLRLTAPEVVLPPGQQTVDYRLRIDARRYPVTSASEVVPDLRSLGVSAGTDFQFTYLADATKGPVQRLNFWSGGVPGTVLTYHASPWC</sequence>
<evidence type="ECO:0000313" key="2">
    <source>
        <dbReference type="EMBL" id="MCS5724946.1"/>
    </source>
</evidence>
<gene>
    <name evidence="2" type="ORF">N1028_03460</name>
</gene>
<evidence type="ECO:0000313" key="3">
    <source>
        <dbReference type="Proteomes" id="UP001165587"/>
    </source>
</evidence>
<dbReference type="RefSeq" id="WP_259525423.1">
    <property type="nucleotide sequence ID" value="NZ_JANLCK010000002.1"/>
</dbReference>
<accession>A0AA41XHB8</accession>
<comment type="caution">
    <text evidence="2">The sequence shown here is derived from an EMBL/GenBank/DDBJ whole genome shotgun (WGS) entry which is preliminary data.</text>
</comment>
<evidence type="ECO:0000256" key="1">
    <source>
        <dbReference type="SAM" id="SignalP"/>
    </source>
</evidence>
<keyword evidence="1" id="KW-0732">Signal</keyword>
<dbReference type="Proteomes" id="UP001165587">
    <property type="component" value="Unassembled WGS sequence"/>
</dbReference>